<protein>
    <submittedName>
        <fullName evidence="2">Uncharacterized protein</fullName>
    </submittedName>
</protein>
<evidence type="ECO:0000256" key="1">
    <source>
        <dbReference type="SAM" id="Phobius"/>
    </source>
</evidence>
<organism evidence="2 3">
    <name type="scientific">Halorientalis persicus</name>
    <dbReference type="NCBI Taxonomy" id="1367881"/>
    <lineage>
        <taxon>Archaea</taxon>
        <taxon>Methanobacteriati</taxon>
        <taxon>Methanobacteriota</taxon>
        <taxon>Stenosarchaea group</taxon>
        <taxon>Halobacteria</taxon>
        <taxon>Halobacteriales</taxon>
        <taxon>Haloarculaceae</taxon>
        <taxon>Halorientalis</taxon>
    </lineage>
</organism>
<keyword evidence="3" id="KW-1185">Reference proteome</keyword>
<proteinExistence type="predicted"/>
<sequence length="99" mass="9705">MPPLALASPSGNPDPRLAGLLVVVLALAHALGGRVEVAAAARVRHWLSAGGGFDAATGVGPRSVLLGGAATCLVGTVLIEATLGVLTRGSTRPTASPPH</sequence>
<keyword evidence="1" id="KW-0812">Transmembrane</keyword>
<evidence type="ECO:0000313" key="3">
    <source>
        <dbReference type="Proteomes" id="UP000198775"/>
    </source>
</evidence>
<accession>A0A1H8NFL5</accession>
<dbReference type="EMBL" id="FOCX01000010">
    <property type="protein sequence ID" value="SEO28357.1"/>
    <property type="molecule type" value="Genomic_DNA"/>
</dbReference>
<evidence type="ECO:0000313" key="2">
    <source>
        <dbReference type="EMBL" id="SEO28357.1"/>
    </source>
</evidence>
<dbReference type="RefSeq" id="WP_092660471.1">
    <property type="nucleotide sequence ID" value="NZ_FOCX01000010.1"/>
</dbReference>
<gene>
    <name evidence="2" type="ORF">SAMN05216388_1010136</name>
</gene>
<keyword evidence="1" id="KW-1133">Transmembrane helix</keyword>
<feature type="transmembrane region" description="Helical" evidence="1">
    <location>
        <begin position="64"/>
        <end position="86"/>
    </location>
</feature>
<reference evidence="3" key="1">
    <citation type="submission" date="2016-10" db="EMBL/GenBank/DDBJ databases">
        <authorList>
            <person name="Varghese N."/>
            <person name="Submissions S."/>
        </authorList>
    </citation>
    <scope>NUCLEOTIDE SEQUENCE [LARGE SCALE GENOMIC DNA]</scope>
    <source>
        <strain evidence="3">IBRC-M 10043</strain>
    </source>
</reference>
<keyword evidence="1" id="KW-0472">Membrane</keyword>
<dbReference type="Proteomes" id="UP000198775">
    <property type="component" value="Unassembled WGS sequence"/>
</dbReference>
<name>A0A1H8NFL5_9EURY</name>
<dbReference type="AlphaFoldDB" id="A0A1H8NFL5"/>